<evidence type="ECO:0000313" key="1">
    <source>
        <dbReference type="EMBL" id="AYN58543.1"/>
    </source>
</evidence>
<sequence>MPAVAPAPAYVEVYRVQDRTDGAGPYNPKSGEYYWTMIDAHGHDPLRPGPYDDGFADPYAISDAHLFGFESREACAAWFDGYLGGLTDRDYVLAVYRVRADQVMKGRHQLVFAHADACVVAVESLLDLADLTPSSPVAVPDPADEGPSPEALAAIDGDPGLASILAGLRAALEPVGEAVFGDRRAYAEADAWASTFPSTTI</sequence>
<reference evidence="2" key="1">
    <citation type="submission" date="2018-09" db="EMBL/GenBank/DDBJ databases">
        <authorList>
            <person name="Rimple P.A."/>
            <person name="Stoner T.H."/>
            <person name="Garlena R.A."/>
            <person name="Russell D.A."/>
            <person name="Pope W.H."/>
            <person name="Jacobs-Sera D."/>
            <person name="Hatfull G.F."/>
        </authorList>
    </citation>
    <scope>NUCLEOTIDE SEQUENCE [LARGE SCALE GENOMIC DNA]</scope>
</reference>
<evidence type="ECO:0000313" key="2">
    <source>
        <dbReference type="Proteomes" id="UP000273822"/>
    </source>
</evidence>
<name>A0A3G2KHS8_9CAUD</name>
<dbReference type="Proteomes" id="UP000273822">
    <property type="component" value="Segment"/>
</dbReference>
<gene>
    <name evidence="1" type="primary">62</name>
    <name evidence="1" type="ORF">PBI_MAUREEN_62</name>
</gene>
<proteinExistence type="predicted"/>
<organism evidence="1 2">
    <name type="scientific">Arthrobacter phage Maureen</name>
    <dbReference type="NCBI Taxonomy" id="2419961"/>
    <lineage>
        <taxon>Viruses</taxon>
        <taxon>Duplodnaviria</taxon>
        <taxon>Heunggongvirae</taxon>
        <taxon>Uroviricota</taxon>
        <taxon>Caudoviricetes</taxon>
        <taxon>Casidaviridae</taxon>
        <taxon>Liebevirus</taxon>
        <taxon>Liebevirus liebe</taxon>
        <taxon>Arthrobacter virus Liebe</taxon>
    </lineage>
</organism>
<protein>
    <submittedName>
        <fullName evidence="1">Uncharacterized protein</fullName>
    </submittedName>
</protein>
<dbReference type="EMBL" id="MH834619">
    <property type="protein sequence ID" value="AYN58543.1"/>
    <property type="molecule type" value="Genomic_DNA"/>
</dbReference>
<accession>A0A3G2KHS8</accession>